<dbReference type="PANTHER" id="PTHR28629:SF4">
    <property type="entry name" value="TRIOKINASE_FMN CYCLASE"/>
    <property type="match status" value="1"/>
</dbReference>
<sequence length="252" mass="26718">MAFGVILLHPDLSPAWRLIITDRHHQPSGYASTSLRSIQYVKTDFILAAIDAVNSAILSHEADIEGLDRDIGDGDHYINIKRGCAAAAAMRPELENLTPDAALQKIGMKLLSSIGGASGPLVASFFLEMAKAIKLKQPVSLADHAELFATGVAGIQHRGKAQVGEKTMMDVLIPVSALFTQLASTHAEIDADILNAIKAEAEKGMLATRDMLATKGRAAGLGERAIGHIDPGAKSCQVMIHAVCDMLLGQAH</sequence>
<evidence type="ECO:0000313" key="5">
    <source>
        <dbReference type="Proteomes" id="UP000002743"/>
    </source>
</evidence>
<gene>
    <name evidence="4" type="ordered locus">Msip34_1140</name>
</gene>
<dbReference type="FunFam" id="1.25.40.340:FF:000002">
    <property type="entry name" value="Dihydroxyacetone kinase, L subunit"/>
    <property type="match status" value="1"/>
</dbReference>
<dbReference type="HOGENOM" id="CLU_066424_1_0_4"/>
<dbReference type="Proteomes" id="UP000002743">
    <property type="component" value="Chromosome"/>
</dbReference>
<dbReference type="SUPFAM" id="SSF101473">
    <property type="entry name" value="DhaL-like"/>
    <property type="match status" value="1"/>
</dbReference>
<dbReference type="GO" id="GO:0004371">
    <property type="term" value="F:glycerone kinase activity"/>
    <property type="evidence" value="ECO:0007669"/>
    <property type="project" value="InterPro"/>
</dbReference>
<organism evidence="4 5">
    <name type="scientific">Methylovorus glucosotrophus (strain SIP3-4)</name>
    <dbReference type="NCBI Taxonomy" id="582744"/>
    <lineage>
        <taxon>Bacteria</taxon>
        <taxon>Pseudomonadati</taxon>
        <taxon>Pseudomonadota</taxon>
        <taxon>Betaproteobacteria</taxon>
        <taxon>Nitrosomonadales</taxon>
        <taxon>Methylophilaceae</taxon>
        <taxon>Methylovorus</taxon>
    </lineage>
</organism>
<accession>C6XCW2</accession>
<proteinExistence type="predicted"/>
<keyword evidence="1" id="KW-0808">Transferase</keyword>
<dbReference type="Pfam" id="PF02734">
    <property type="entry name" value="Dak2"/>
    <property type="match status" value="1"/>
</dbReference>
<dbReference type="STRING" id="582744.Msip34_1140"/>
<evidence type="ECO:0000256" key="1">
    <source>
        <dbReference type="ARBA" id="ARBA00022679"/>
    </source>
</evidence>
<name>C6XCW2_METGS</name>
<keyword evidence="2 4" id="KW-0418">Kinase</keyword>
<dbReference type="InterPro" id="IPR004007">
    <property type="entry name" value="DhaL_dom"/>
</dbReference>
<dbReference type="PROSITE" id="PS51480">
    <property type="entry name" value="DHAL"/>
    <property type="match status" value="1"/>
</dbReference>
<reference evidence="5" key="1">
    <citation type="submission" date="2009-07" db="EMBL/GenBank/DDBJ databases">
        <title>Complete sequence of chromosome of Methylovorus sp. SIP3-4.</title>
        <authorList>
            <person name="Lucas S."/>
            <person name="Copeland A."/>
            <person name="Lapidus A."/>
            <person name="Glavina del Rio T."/>
            <person name="Tice H."/>
            <person name="Bruce D."/>
            <person name="Goodwin L."/>
            <person name="Pitluck S."/>
            <person name="Clum A."/>
            <person name="Larimer F."/>
            <person name="Land M."/>
            <person name="Hauser L."/>
            <person name="Kyrpides N."/>
            <person name="Mikhailova N."/>
            <person name="Kayluzhnaya M."/>
            <person name="Chistoserdova L."/>
        </authorList>
    </citation>
    <scope>NUCLEOTIDE SEQUENCE [LARGE SCALE GENOMIC DNA]</scope>
    <source>
        <strain evidence="5">SIP3-4</strain>
    </source>
</reference>
<dbReference type="EMBL" id="CP001674">
    <property type="protein sequence ID" value="ACT50387.1"/>
    <property type="molecule type" value="Genomic_DNA"/>
</dbReference>
<dbReference type="eggNOG" id="COG2896">
    <property type="taxonomic scope" value="Bacteria"/>
</dbReference>
<evidence type="ECO:0000313" key="4">
    <source>
        <dbReference type="EMBL" id="ACT50387.1"/>
    </source>
</evidence>
<feature type="domain" description="DhaL" evidence="3">
    <location>
        <begin position="44"/>
        <end position="245"/>
    </location>
</feature>
<dbReference type="NCBIfam" id="TIGR02365">
    <property type="entry name" value="dha_L_ycgS"/>
    <property type="match status" value="1"/>
</dbReference>
<dbReference type="InterPro" id="IPR036117">
    <property type="entry name" value="DhaL_dom_sf"/>
</dbReference>
<dbReference type="KEGG" id="mei:Msip34_1140"/>
<dbReference type="AlphaFoldDB" id="C6XCW2"/>
<evidence type="ECO:0000256" key="2">
    <source>
        <dbReference type="ARBA" id="ARBA00022777"/>
    </source>
</evidence>
<dbReference type="Gene3D" id="1.25.40.340">
    <property type="match status" value="1"/>
</dbReference>
<keyword evidence="5" id="KW-1185">Reference proteome</keyword>
<dbReference type="SMART" id="SM01120">
    <property type="entry name" value="Dak2"/>
    <property type="match status" value="1"/>
</dbReference>
<evidence type="ECO:0000259" key="3">
    <source>
        <dbReference type="PROSITE" id="PS51480"/>
    </source>
</evidence>
<dbReference type="InterPro" id="IPR012737">
    <property type="entry name" value="DhaK_L_YcgS"/>
</dbReference>
<dbReference type="InterPro" id="IPR050861">
    <property type="entry name" value="Dihydroxyacetone_Kinase"/>
</dbReference>
<protein>
    <submittedName>
        <fullName evidence="4">Dihydroxyacetone kinase, L subunit</fullName>
    </submittedName>
</protein>
<dbReference type="PANTHER" id="PTHR28629">
    <property type="entry name" value="TRIOKINASE/FMN CYCLASE"/>
    <property type="match status" value="1"/>
</dbReference>
<dbReference type="GO" id="GO:0005829">
    <property type="term" value="C:cytosol"/>
    <property type="evidence" value="ECO:0007669"/>
    <property type="project" value="TreeGrafter"/>
</dbReference>
<reference evidence="4 5" key="2">
    <citation type="journal article" date="2011" name="J. Bacteriol.">
        <title>Genomes of three methylotrophs from a single niche uncover genetic and metabolic divergence of Methylophilaceae.</title>
        <authorList>
            <person name="Lapidus A."/>
            <person name="Clum A."/>
            <person name="Labutti K."/>
            <person name="Kaluzhnaya M.G."/>
            <person name="Lim S."/>
            <person name="Beck D.A."/>
            <person name="Glavina Del Rio T."/>
            <person name="Nolan M."/>
            <person name="Mavromatis K."/>
            <person name="Huntemann M."/>
            <person name="Lucas S."/>
            <person name="Lidstrom M.E."/>
            <person name="Ivanova N."/>
            <person name="Chistoserdova L."/>
        </authorList>
    </citation>
    <scope>NUCLEOTIDE SEQUENCE [LARGE SCALE GENOMIC DNA]</scope>
    <source>
        <strain evidence="4 5">SIP3-4</strain>
    </source>
</reference>
<dbReference type="GO" id="GO:0019563">
    <property type="term" value="P:glycerol catabolic process"/>
    <property type="evidence" value="ECO:0007669"/>
    <property type="project" value="TreeGrafter"/>
</dbReference>